<accession>A0ABR6WFS5</accession>
<dbReference type="RefSeq" id="WP_186742688.1">
    <property type="nucleotide sequence ID" value="NZ_VFIA01000144.1"/>
</dbReference>
<comment type="caution">
    <text evidence="1">The sequence shown here is derived from an EMBL/GenBank/DDBJ whole genome shotgun (WGS) entry which is preliminary data.</text>
</comment>
<name>A0ABR6WFS5_9BACT</name>
<keyword evidence="2" id="KW-1185">Reference proteome</keyword>
<dbReference type="Proteomes" id="UP000700732">
    <property type="component" value="Unassembled WGS sequence"/>
</dbReference>
<evidence type="ECO:0000313" key="2">
    <source>
        <dbReference type="Proteomes" id="UP000700732"/>
    </source>
</evidence>
<dbReference type="EMBL" id="VFIA01000144">
    <property type="protein sequence ID" value="MBC3795381.1"/>
    <property type="molecule type" value="Genomic_DNA"/>
</dbReference>
<dbReference type="PROSITE" id="PS51257">
    <property type="entry name" value="PROKAR_LIPOPROTEIN"/>
    <property type="match status" value="1"/>
</dbReference>
<protein>
    <recommendedName>
        <fullName evidence="3">Lipocalin-like domain-containing protein</fullName>
    </recommendedName>
</protein>
<gene>
    <name evidence="1" type="ORF">FH603_5919</name>
</gene>
<evidence type="ECO:0000313" key="1">
    <source>
        <dbReference type="EMBL" id="MBC3795381.1"/>
    </source>
</evidence>
<evidence type="ECO:0008006" key="3">
    <source>
        <dbReference type="Google" id="ProtNLM"/>
    </source>
</evidence>
<proteinExistence type="predicted"/>
<reference evidence="1 2" key="1">
    <citation type="submission" date="2019-06" db="EMBL/GenBank/DDBJ databases">
        <title>Spirosoma utsteinense sp. nov. isolated from Antarctic ice-free soils.</title>
        <authorList>
            <person name="Tahon G."/>
        </authorList>
    </citation>
    <scope>NUCLEOTIDE SEQUENCE [LARGE SCALE GENOMIC DNA]</scope>
    <source>
        <strain evidence="1 2">LMG 31447</strain>
    </source>
</reference>
<organism evidence="1 2">
    <name type="scientific">Spirosoma utsteinense</name>
    <dbReference type="NCBI Taxonomy" id="2585773"/>
    <lineage>
        <taxon>Bacteria</taxon>
        <taxon>Pseudomonadati</taxon>
        <taxon>Bacteroidota</taxon>
        <taxon>Cytophagia</taxon>
        <taxon>Cytophagales</taxon>
        <taxon>Cytophagaceae</taxon>
        <taxon>Spirosoma</taxon>
    </lineage>
</organism>
<sequence>MKKALGWMVISLLYCITTLSCRYKADKVNPHFESARQYRYKFFSSEEECRRITGQNNTRACSETIYFDTKGKVSALLGRSDLIIAGKYQIEEDNIIVTLQDGPIKTLKITFETVSSTELLRGDNSTIWTAY</sequence>